<keyword evidence="2" id="KW-1133">Transmembrane helix</keyword>
<reference evidence="4" key="2">
    <citation type="submission" date="2024-04" db="EMBL/GenBank/DDBJ databases">
        <authorList>
            <person name="Chen Y."/>
            <person name="Shah S."/>
            <person name="Dougan E. K."/>
            <person name="Thang M."/>
            <person name="Chan C."/>
        </authorList>
    </citation>
    <scope>NUCLEOTIDE SEQUENCE [LARGE SCALE GENOMIC DNA]</scope>
</reference>
<organism evidence="3">
    <name type="scientific">Cladocopium goreaui</name>
    <dbReference type="NCBI Taxonomy" id="2562237"/>
    <lineage>
        <taxon>Eukaryota</taxon>
        <taxon>Sar</taxon>
        <taxon>Alveolata</taxon>
        <taxon>Dinophyceae</taxon>
        <taxon>Suessiales</taxon>
        <taxon>Symbiodiniaceae</taxon>
        <taxon>Cladocopium</taxon>
    </lineage>
</organism>
<keyword evidence="5" id="KW-1185">Reference proteome</keyword>
<evidence type="ECO:0000313" key="3">
    <source>
        <dbReference type="EMBL" id="CAI3986056.1"/>
    </source>
</evidence>
<evidence type="ECO:0000256" key="1">
    <source>
        <dbReference type="SAM" id="MobiDB-lite"/>
    </source>
</evidence>
<evidence type="ECO:0000313" key="5">
    <source>
        <dbReference type="Proteomes" id="UP001152797"/>
    </source>
</evidence>
<feature type="region of interest" description="Disordered" evidence="1">
    <location>
        <begin position="174"/>
        <end position="195"/>
    </location>
</feature>
<feature type="compositionally biased region" description="Polar residues" evidence="1">
    <location>
        <begin position="215"/>
        <end position="224"/>
    </location>
</feature>
<accession>A0A9P1C6T7</accession>
<feature type="region of interest" description="Disordered" evidence="1">
    <location>
        <begin position="272"/>
        <end position="362"/>
    </location>
</feature>
<feature type="compositionally biased region" description="Polar residues" evidence="1">
    <location>
        <begin position="305"/>
        <end position="318"/>
    </location>
</feature>
<dbReference type="OrthoDB" id="10363577at2759"/>
<sequence>MEAARREAARSMKNAQLTLHSTVLLLSLGSWLLLFTVELGAVASEGEEVFHPSRLGAYITSAGFGVVTCLLLTLWCLGASGRTSYTSVMPAEEKDGEGTSRCSIIFWHYAIHGILVLATICWICIHSVNLQHQQVWRGILTLYSLLSLTLICFSQRKAVGRGFGEAPMFLRRSKGEDEGHRKPSTRTSVQSKCPNCKPERWKPLFQDPSFGGEVSQGTKPLNSRSSKRNEWRSFVFEEQAEAILSPTSAMKSGLTLPMTFQKNLLKLRGIARRGAESDQGSVRRSSFASSDQGDGPASPTFPRMQRTQSQPSVSSGFSDVSDCLSPSLVRGISKDSRRISKDSRRDSRHSAESESAMSDVSEMGHVVIQSTALASVCEEESSNHLATVEERLEVGRSVPGLDTGPGSGAPVNSLPIPSPAGPVGSGHPFSLDSARTVNSDCVEGILAELKVETGQWQRSMMPKGPAIESATPVQHLCVFCLRSDLRLYADGR</sequence>
<comment type="caution">
    <text evidence="3">The sequence shown here is derived from an EMBL/GenBank/DDBJ whole genome shotgun (WGS) entry which is preliminary data.</text>
</comment>
<keyword evidence="2" id="KW-0472">Membrane</keyword>
<dbReference type="EMBL" id="CAMXCT010001041">
    <property type="protein sequence ID" value="CAI3986056.1"/>
    <property type="molecule type" value="Genomic_DNA"/>
</dbReference>
<keyword evidence="2" id="KW-0812">Transmembrane</keyword>
<gene>
    <name evidence="3" type="ORF">C1SCF055_LOCUS13437</name>
</gene>
<protein>
    <submittedName>
        <fullName evidence="3">Uncharacterized protein</fullName>
    </submittedName>
</protein>
<feature type="transmembrane region" description="Helical" evidence="2">
    <location>
        <begin position="104"/>
        <end position="128"/>
    </location>
</feature>
<feature type="transmembrane region" description="Helical" evidence="2">
    <location>
        <begin position="21"/>
        <end position="43"/>
    </location>
</feature>
<feature type="compositionally biased region" description="Polar residues" evidence="1">
    <location>
        <begin position="278"/>
        <end position="292"/>
    </location>
</feature>
<feature type="region of interest" description="Disordered" evidence="1">
    <location>
        <begin position="397"/>
        <end position="431"/>
    </location>
</feature>
<feature type="transmembrane region" description="Helical" evidence="2">
    <location>
        <begin position="134"/>
        <end position="153"/>
    </location>
</feature>
<evidence type="ECO:0000313" key="4">
    <source>
        <dbReference type="EMBL" id="CAL1139431.1"/>
    </source>
</evidence>
<feature type="region of interest" description="Disordered" evidence="1">
    <location>
        <begin position="206"/>
        <end position="225"/>
    </location>
</feature>
<reference evidence="3" key="1">
    <citation type="submission" date="2022-10" db="EMBL/GenBank/DDBJ databases">
        <authorList>
            <person name="Chen Y."/>
            <person name="Dougan E. K."/>
            <person name="Chan C."/>
            <person name="Rhodes N."/>
            <person name="Thang M."/>
        </authorList>
    </citation>
    <scope>NUCLEOTIDE SEQUENCE</scope>
</reference>
<feature type="transmembrane region" description="Helical" evidence="2">
    <location>
        <begin position="55"/>
        <end position="77"/>
    </location>
</feature>
<dbReference type="EMBL" id="CAMXCT030001041">
    <property type="protein sequence ID" value="CAL4773368.1"/>
    <property type="molecule type" value="Genomic_DNA"/>
</dbReference>
<proteinExistence type="predicted"/>
<evidence type="ECO:0000256" key="2">
    <source>
        <dbReference type="SAM" id="Phobius"/>
    </source>
</evidence>
<dbReference type="Proteomes" id="UP001152797">
    <property type="component" value="Unassembled WGS sequence"/>
</dbReference>
<dbReference type="EMBL" id="CAMXCT020001041">
    <property type="protein sequence ID" value="CAL1139431.1"/>
    <property type="molecule type" value="Genomic_DNA"/>
</dbReference>
<feature type="compositionally biased region" description="Basic and acidic residues" evidence="1">
    <location>
        <begin position="332"/>
        <end position="352"/>
    </location>
</feature>
<dbReference type="AlphaFoldDB" id="A0A9P1C6T7"/>
<name>A0A9P1C6T7_9DINO</name>